<organism evidence="2 3">
    <name type="scientific">Streptomyces olivaceiscleroticus</name>
    <dbReference type="NCBI Taxonomy" id="68245"/>
    <lineage>
        <taxon>Bacteria</taxon>
        <taxon>Bacillati</taxon>
        <taxon>Actinomycetota</taxon>
        <taxon>Actinomycetes</taxon>
        <taxon>Kitasatosporales</taxon>
        <taxon>Streptomycetaceae</taxon>
        <taxon>Streptomyces</taxon>
    </lineage>
</organism>
<proteinExistence type="predicted"/>
<protein>
    <recommendedName>
        <fullName evidence="4">Transcriptional regulator</fullName>
    </recommendedName>
</protein>
<feature type="compositionally biased region" description="Basic residues" evidence="1">
    <location>
        <begin position="199"/>
        <end position="220"/>
    </location>
</feature>
<evidence type="ECO:0000313" key="3">
    <source>
        <dbReference type="Proteomes" id="UP001500909"/>
    </source>
</evidence>
<reference evidence="2 3" key="1">
    <citation type="journal article" date="2019" name="Int. J. Syst. Evol. Microbiol.">
        <title>The Global Catalogue of Microorganisms (GCM) 10K type strain sequencing project: providing services to taxonomists for standard genome sequencing and annotation.</title>
        <authorList>
            <consortium name="The Broad Institute Genomics Platform"/>
            <consortium name="The Broad Institute Genome Sequencing Center for Infectious Disease"/>
            <person name="Wu L."/>
            <person name="Ma J."/>
        </authorList>
    </citation>
    <scope>NUCLEOTIDE SEQUENCE [LARGE SCALE GENOMIC DNA]</scope>
    <source>
        <strain evidence="2 3">JCM 4805</strain>
    </source>
</reference>
<evidence type="ECO:0000313" key="2">
    <source>
        <dbReference type="EMBL" id="GAA0500794.1"/>
    </source>
</evidence>
<gene>
    <name evidence="2" type="ORF">GCM10010361_77840</name>
</gene>
<feature type="region of interest" description="Disordered" evidence="1">
    <location>
        <begin position="199"/>
        <end position="268"/>
    </location>
</feature>
<dbReference type="Proteomes" id="UP001500909">
    <property type="component" value="Unassembled WGS sequence"/>
</dbReference>
<comment type="caution">
    <text evidence="2">The sequence shown here is derived from an EMBL/GenBank/DDBJ whole genome shotgun (WGS) entry which is preliminary data.</text>
</comment>
<name>A0ABN1BMA1_9ACTN</name>
<feature type="compositionally biased region" description="Low complexity" evidence="1">
    <location>
        <begin position="231"/>
        <end position="244"/>
    </location>
</feature>
<dbReference type="Gene3D" id="1.10.10.10">
    <property type="entry name" value="Winged helix-like DNA-binding domain superfamily/Winged helix DNA-binding domain"/>
    <property type="match status" value="1"/>
</dbReference>
<evidence type="ECO:0008006" key="4">
    <source>
        <dbReference type="Google" id="ProtNLM"/>
    </source>
</evidence>
<dbReference type="InterPro" id="IPR036388">
    <property type="entry name" value="WH-like_DNA-bd_sf"/>
</dbReference>
<keyword evidence="3" id="KW-1185">Reference proteome</keyword>
<accession>A0ABN1BMA1</accession>
<evidence type="ECO:0000256" key="1">
    <source>
        <dbReference type="SAM" id="MobiDB-lite"/>
    </source>
</evidence>
<dbReference type="EMBL" id="BAAABY010000070">
    <property type="protein sequence ID" value="GAA0500794.1"/>
    <property type="molecule type" value="Genomic_DNA"/>
</dbReference>
<sequence length="479" mass="51984">MPAISTLGFILHDATPSCQLGDARTGDSSAISTPQQHNPATTTALRVAPNHQWISTTPGRIAKGQPWMMAIHWAADPKAKRYTPSSSHGPKAMNHTTLRIAQELANLKVCRPGVAYLMRKLKLSERSVEYHLGMLREAGLLVYRTKGTRVSGAVGQASVFERVIPVAYDEAHGIRTVGEGVQRRQVGAAQEARSILGKLSKKAARKVRKPRSKTASKRGGRCTLMQGGTSGLSSAGSTTSPSESKLASGKTDSPTPKSTSRPRRVLNKVGRRHQLAKELIQQEPWLGTAAVPRIAWVVRHVADAGWSATEVRAFLHHCASHRSDNIRRPSAVLATRLRAALTILRSAKDRQECVEAWRESQVAAQQRHNPADWQDLGPGPRSAVAQRELARAQELIRQRKAVAVAPSTEADGPEIFADSPAMALEDLSRAEVLEMRAAAAHDPSVIGLAIELIGETQARRLYTNAAVNRFLADQETANV</sequence>
<feature type="compositionally biased region" description="Polar residues" evidence="1">
    <location>
        <begin position="250"/>
        <end position="259"/>
    </location>
</feature>